<proteinExistence type="predicted"/>
<dbReference type="EMBL" id="AFQF01000527">
    <property type="protein sequence ID" value="EGU87852.1"/>
    <property type="molecule type" value="Genomic_DNA"/>
</dbReference>
<comment type="caution">
    <text evidence="1">The sequence shown here is derived from an EMBL/GenBank/DDBJ whole genome shotgun (WGS) entry which is preliminary data.</text>
</comment>
<gene>
    <name evidence="1" type="ORF">FOXB_01646</name>
</gene>
<organism evidence="1">
    <name type="scientific">Fusarium oxysporum (strain Fo5176)</name>
    <name type="common">Fusarium vascular wilt</name>
    <dbReference type="NCBI Taxonomy" id="660025"/>
    <lineage>
        <taxon>Eukaryota</taxon>
        <taxon>Fungi</taxon>
        <taxon>Dikarya</taxon>
        <taxon>Ascomycota</taxon>
        <taxon>Pezizomycotina</taxon>
        <taxon>Sordariomycetes</taxon>
        <taxon>Hypocreomycetidae</taxon>
        <taxon>Hypocreales</taxon>
        <taxon>Nectriaceae</taxon>
        <taxon>Fusarium</taxon>
        <taxon>Fusarium oxysporum species complex</taxon>
    </lineage>
</organism>
<sequence>MPKPSETSVFTRTGNTAGHHEKVEKLASQWKGKVIEITVGPKKITFITPPGVQSRGEYSVKNFRAQMEKDGFIPNAPLMRVCVGNSCPFAVQMHICIPEGREFLPCASPRELQLDMHILGEPPTAVIIADFIIYTFKLIISILQRLGGVNQFEGWRHT</sequence>
<dbReference type="OrthoDB" id="4977346at2759"/>
<accession>F9F5H1</accession>
<evidence type="ECO:0000313" key="1">
    <source>
        <dbReference type="EMBL" id="EGU87852.1"/>
    </source>
</evidence>
<name>F9F5H1_FUSOF</name>
<reference evidence="1" key="1">
    <citation type="journal article" date="2012" name="Mol. Plant Microbe Interact.">
        <title>A highly conserved effector in Fusarium oxysporum is required for full virulence on Arabidopsis.</title>
        <authorList>
            <person name="Thatcher L.F."/>
            <person name="Gardiner D.M."/>
            <person name="Kazan K."/>
            <person name="Manners J."/>
        </authorList>
    </citation>
    <scope>NUCLEOTIDE SEQUENCE [LARGE SCALE GENOMIC DNA]</scope>
    <source>
        <strain evidence="1">Fo5176</strain>
    </source>
</reference>
<dbReference type="AlphaFoldDB" id="F9F5H1"/>
<protein>
    <submittedName>
        <fullName evidence="1">Uncharacterized protein</fullName>
    </submittedName>
</protein>